<dbReference type="EMBL" id="BAABAT010000089">
    <property type="protein sequence ID" value="GAA4264004.1"/>
    <property type="molecule type" value="Genomic_DNA"/>
</dbReference>
<evidence type="ECO:0000313" key="2">
    <source>
        <dbReference type="EMBL" id="GAA4264004.1"/>
    </source>
</evidence>
<feature type="region of interest" description="Disordered" evidence="1">
    <location>
        <begin position="55"/>
        <end position="85"/>
    </location>
</feature>
<keyword evidence="3" id="KW-1185">Reference proteome</keyword>
<organism evidence="2 3">
    <name type="scientific">Dactylosporangium darangshiense</name>
    <dbReference type="NCBI Taxonomy" id="579108"/>
    <lineage>
        <taxon>Bacteria</taxon>
        <taxon>Bacillati</taxon>
        <taxon>Actinomycetota</taxon>
        <taxon>Actinomycetes</taxon>
        <taxon>Micromonosporales</taxon>
        <taxon>Micromonosporaceae</taxon>
        <taxon>Dactylosporangium</taxon>
    </lineage>
</organism>
<accession>A0ABP8DVQ3</accession>
<dbReference type="Proteomes" id="UP001500620">
    <property type="component" value="Unassembled WGS sequence"/>
</dbReference>
<feature type="compositionally biased region" description="Basic and acidic residues" evidence="1">
    <location>
        <begin position="76"/>
        <end position="85"/>
    </location>
</feature>
<evidence type="ECO:0000313" key="3">
    <source>
        <dbReference type="Proteomes" id="UP001500620"/>
    </source>
</evidence>
<evidence type="ECO:0000256" key="1">
    <source>
        <dbReference type="SAM" id="MobiDB-lite"/>
    </source>
</evidence>
<protein>
    <submittedName>
        <fullName evidence="2">Uncharacterized protein</fullName>
    </submittedName>
</protein>
<proteinExistence type="predicted"/>
<name>A0ABP8DVQ3_9ACTN</name>
<reference evidence="3" key="1">
    <citation type="journal article" date="2019" name="Int. J. Syst. Evol. Microbiol.">
        <title>The Global Catalogue of Microorganisms (GCM) 10K type strain sequencing project: providing services to taxonomists for standard genome sequencing and annotation.</title>
        <authorList>
            <consortium name="The Broad Institute Genomics Platform"/>
            <consortium name="The Broad Institute Genome Sequencing Center for Infectious Disease"/>
            <person name="Wu L."/>
            <person name="Ma J."/>
        </authorList>
    </citation>
    <scope>NUCLEOTIDE SEQUENCE [LARGE SCALE GENOMIC DNA]</scope>
    <source>
        <strain evidence="3">JCM 17441</strain>
    </source>
</reference>
<comment type="caution">
    <text evidence="2">The sequence shown here is derived from an EMBL/GenBank/DDBJ whole genome shotgun (WGS) entry which is preliminary data.</text>
</comment>
<gene>
    <name evidence="2" type="ORF">GCM10022255_113670</name>
</gene>
<sequence>MSGTDLAGCDRWFLGGDGDGTAPGAVDATELFSRRSHDGRDLWCRGDPELRHRGARPAGARVLRMQPQCEEAAAGQRDDKDRSQW</sequence>